<dbReference type="AlphaFoldDB" id="A0A0D7BDV2"/>
<proteinExistence type="predicted"/>
<sequence>MSGQARRKHMRVLKHESGVPLDRATKLFLNDHPSYAAKMARMVKRSNARKHPYASSDATPSPGTDSQCDITPRASPRSTTPVGYASQSRSVASVGLSNSSASVQRTSAASPLEHLNTGLPAASGHRVTAAASITVPSTSLLGLPGTSVNGLDDEAVGEVLASATTSQLSPTIKQETPADAFFQLRLQIPAGVSQENISNEAPLSAPALVDPTPDYIKQPVPIRAALPDWVQADLLTLSNQTTEEEEDDPWMQSDYYDKATLEQARSVIALSRSMPPPPPFEDLPIFANPPVCSCMDSDCELLWTFPGQWGHRFEPFTAVIRAMSRTPSPFLPSTQELAPFSGQRRDQNIPVVSGKRGRDDPEGQDERREGSSKKARTSV</sequence>
<gene>
    <name evidence="2" type="ORF">CYLTODRAFT_422275</name>
</gene>
<evidence type="ECO:0000313" key="2">
    <source>
        <dbReference type="EMBL" id="KIY67756.1"/>
    </source>
</evidence>
<keyword evidence="3" id="KW-1185">Reference proteome</keyword>
<reference evidence="2 3" key="1">
    <citation type="journal article" date="2015" name="Fungal Genet. Biol.">
        <title>Evolution of novel wood decay mechanisms in Agaricales revealed by the genome sequences of Fistulina hepatica and Cylindrobasidium torrendii.</title>
        <authorList>
            <person name="Floudas D."/>
            <person name="Held B.W."/>
            <person name="Riley R."/>
            <person name="Nagy L.G."/>
            <person name="Koehler G."/>
            <person name="Ransdell A.S."/>
            <person name="Younus H."/>
            <person name="Chow J."/>
            <person name="Chiniquy J."/>
            <person name="Lipzen A."/>
            <person name="Tritt A."/>
            <person name="Sun H."/>
            <person name="Haridas S."/>
            <person name="LaButti K."/>
            <person name="Ohm R.A."/>
            <person name="Kues U."/>
            <person name="Blanchette R.A."/>
            <person name="Grigoriev I.V."/>
            <person name="Minto R.E."/>
            <person name="Hibbett D.S."/>
        </authorList>
    </citation>
    <scope>NUCLEOTIDE SEQUENCE [LARGE SCALE GENOMIC DNA]</scope>
    <source>
        <strain evidence="2 3">FP15055 ss-10</strain>
    </source>
</reference>
<evidence type="ECO:0000256" key="1">
    <source>
        <dbReference type="SAM" id="MobiDB-lite"/>
    </source>
</evidence>
<feature type="region of interest" description="Disordered" evidence="1">
    <location>
        <begin position="330"/>
        <end position="379"/>
    </location>
</feature>
<feature type="compositionally biased region" description="Polar residues" evidence="1">
    <location>
        <begin position="56"/>
        <end position="69"/>
    </location>
</feature>
<dbReference type="Proteomes" id="UP000054007">
    <property type="component" value="Unassembled WGS sequence"/>
</dbReference>
<evidence type="ECO:0000313" key="3">
    <source>
        <dbReference type="Proteomes" id="UP000054007"/>
    </source>
</evidence>
<feature type="compositionally biased region" description="Polar residues" evidence="1">
    <location>
        <begin position="76"/>
        <end position="86"/>
    </location>
</feature>
<feature type="compositionally biased region" description="Basic and acidic residues" evidence="1">
    <location>
        <begin position="356"/>
        <end position="372"/>
    </location>
</feature>
<name>A0A0D7BDV2_9AGAR</name>
<dbReference type="EMBL" id="KN880518">
    <property type="protein sequence ID" value="KIY67756.1"/>
    <property type="molecule type" value="Genomic_DNA"/>
</dbReference>
<feature type="region of interest" description="Disordered" evidence="1">
    <location>
        <begin position="46"/>
        <end position="86"/>
    </location>
</feature>
<protein>
    <submittedName>
        <fullName evidence="2">Uncharacterized protein</fullName>
    </submittedName>
</protein>
<organism evidence="2 3">
    <name type="scientific">Cylindrobasidium torrendii FP15055 ss-10</name>
    <dbReference type="NCBI Taxonomy" id="1314674"/>
    <lineage>
        <taxon>Eukaryota</taxon>
        <taxon>Fungi</taxon>
        <taxon>Dikarya</taxon>
        <taxon>Basidiomycota</taxon>
        <taxon>Agaricomycotina</taxon>
        <taxon>Agaricomycetes</taxon>
        <taxon>Agaricomycetidae</taxon>
        <taxon>Agaricales</taxon>
        <taxon>Marasmiineae</taxon>
        <taxon>Physalacriaceae</taxon>
        <taxon>Cylindrobasidium</taxon>
    </lineage>
</organism>
<accession>A0A0D7BDV2</accession>